<evidence type="ECO:0000313" key="1">
    <source>
        <dbReference type="EMBL" id="RMZ72067.1"/>
    </source>
</evidence>
<reference evidence="1 2" key="1">
    <citation type="journal article" date="2014" name="PLoS ONE">
        <title>De novo Genome Assembly of the Fungal Plant Pathogen Pyrenophora semeniperda.</title>
        <authorList>
            <person name="Soliai M.M."/>
            <person name="Meyer S.E."/>
            <person name="Udall J.A."/>
            <person name="Elzinga D.E."/>
            <person name="Hermansen R.A."/>
            <person name="Bodily P.M."/>
            <person name="Hart A.A."/>
            <person name="Coleman C.E."/>
        </authorList>
    </citation>
    <scope>NUCLEOTIDE SEQUENCE [LARGE SCALE GENOMIC DNA]</scope>
    <source>
        <strain evidence="1 2">CCB06</strain>
        <tissue evidence="1">Mycelium</tissue>
    </source>
</reference>
<accession>A0A3M7MC59</accession>
<dbReference type="AlphaFoldDB" id="A0A3M7MC59"/>
<dbReference type="OrthoDB" id="5337308at2759"/>
<organism evidence="1 2">
    <name type="scientific">Pyrenophora seminiperda CCB06</name>
    <dbReference type="NCBI Taxonomy" id="1302712"/>
    <lineage>
        <taxon>Eukaryota</taxon>
        <taxon>Fungi</taxon>
        <taxon>Dikarya</taxon>
        <taxon>Ascomycota</taxon>
        <taxon>Pezizomycotina</taxon>
        <taxon>Dothideomycetes</taxon>
        <taxon>Pleosporomycetidae</taxon>
        <taxon>Pleosporales</taxon>
        <taxon>Pleosporineae</taxon>
        <taxon>Pleosporaceae</taxon>
        <taxon>Pyrenophora</taxon>
    </lineage>
</organism>
<proteinExistence type="predicted"/>
<protein>
    <submittedName>
        <fullName evidence="1">Uncharacterized protein</fullName>
    </submittedName>
</protein>
<gene>
    <name evidence="1" type="ORF">GMOD_00007058</name>
</gene>
<sequence>MSSQSPLEVYESSITNGKQLCKELASFEAQPPLPASLASCGYKVQSGSTENPLKTMLLSCGILINNPTYVEVRSSNVPAHRDSAYNKWFDPAHGLMVCNENHKSRDTNSGDKKAWPSEVLWQSWKSSALEAGKRASDLCAIVRLNVDNEASKIAIWQASKHSSCARVDQLHQTEYTRLDNGFYALLGTPNGASTMRMLRDHQTELGYRIVEKIVVLGNTNLMMGTAETRTIAILLSDRRSPPSRIPALPHKSCWKVHNIKPKEPNTCQTSEYCMVFWHARPLVGYRLWSREPGEIVSTGTVTRSRNF</sequence>
<evidence type="ECO:0000313" key="2">
    <source>
        <dbReference type="Proteomes" id="UP000265663"/>
    </source>
</evidence>
<name>A0A3M7MC59_9PLEO</name>
<dbReference type="Proteomes" id="UP000265663">
    <property type="component" value="Unassembled WGS sequence"/>
</dbReference>
<keyword evidence="2" id="KW-1185">Reference proteome</keyword>
<dbReference type="EMBL" id="KE747829">
    <property type="protein sequence ID" value="RMZ72067.1"/>
    <property type="molecule type" value="Genomic_DNA"/>
</dbReference>